<feature type="compositionally biased region" description="Basic and acidic residues" evidence="2">
    <location>
        <begin position="554"/>
        <end position="570"/>
    </location>
</feature>
<comment type="caution">
    <text evidence="5">The sequence shown here is derived from an EMBL/GenBank/DDBJ whole genome shotgun (WGS) entry which is preliminary data.</text>
</comment>
<feature type="domain" description="DUF7801" evidence="4">
    <location>
        <begin position="819"/>
        <end position="966"/>
    </location>
</feature>
<reference evidence="5" key="2">
    <citation type="journal article" date="2023" name="IMA Fungus">
        <title>Comparative genomic study of the Penicillium genus elucidates a diverse pangenome and 15 lateral gene transfer events.</title>
        <authorList>
            <person name="Petersen C."/>
            <person name="Sorensen T."/>
            <person name="Nielsen M.R."/>
            <person name="Sondergaard T.E."/>
            <person name="Sorensen J.L."/>
            <person name="Fitzpatrick D.A."/>
            <person name="Frisvad J.C."/>
            <person name="Nielsen K.L."/>
        </authorList>
    </citation>
    <scope>NUCLEOTIDE SEQUENCE</scope>
    <source>
        <strain evidence="5">IBT 35673</strain>
    </source>
</reference>
<feature type="region of interest" description="Disordered" evidence="2">
    <location>
        <begin position="134"/>
        <end position="175"/>
    </location>
</feature>
<dbReference type="InterPro" id="IPR029191">
    <property type="entry name" value="Uds1"/>
</dbReference>
<feature type="region of interest" description="Disordered" evidence="2">
    <location>
        <begin position="648"/>
        <end position="667"/>
    </location>
</feature>
<feature type="compositionally biased region" description="Low complexity" evidence="2">
    <location>
        <begin position="1"/>
        <end position="11"/>
    </location>
</feature>
<evidence type="ECO:0000256" key="1">
    <source>
        <dbReference type="SAM" id="Coils"/>
    </source>
</evidence>
<feature type="compositionally biased region" description="Basic and acidic residues" evidence="2">
    <location>
        <begin position="40"/>
        <end position="54"/>
    </location>
</feature>
<evidence type="ECO:0000313" key="5">
    <source>
        <dbReference type="EMBL" id="KAJ5322419.1"/>
    </source>
</evidence>
<evidence type="ECO:0008006" key="7">
    <source>
        <dbReference type="Google" id="ProtNLM"/>
    </source>
</evidence>
<proteinExistence type="predicted"/>
<dbReference type="InterPro" id="IPR056703">
    <property type="entry name" value="DUF7801"/>
</dbReference>
<dbReference type="Proteomes" id="UP001147695">
    <property type="component" value="Unassembled WGS sequence"/>
</dbReference>
<evidence type="ECO:0000259" key="3">
    <source>
        <dbReference type="Pfam" id="PF15456"/>
    </source>
</evidence>
<feature type="region of interest" description="Disordered" evidence="2">
    <location>
        <begin position="550"/>
        <end position="570"/>
    </location>
</feature>
<protein>
    <recommendedName>
        <fullName evidence="7">Up-regulated during septation protein 1 domain-containing protein</fullName>
    </recommendedName>
</protein>
<feature type="region of interest" description="Disordered" evidence="2">
    <location>
        <begin position="1127"/>
        <end position="1176"/>
    </location>
</feature>
<dbReference type="EMBL" id="JAPZBQ010000006">
    <property type="protein sequence ID" value="KAJ5322419.1"/>
    <property type="molecule type" value="Genomic_DNA"/>
</dbReference>
<keyword evidence="1" id="KW-0175">Coiled coil</keyword>
<dbReference type="Gene3D" id="1.20.120.330">
    <property type="entry name" value="Nucleotidyltransferases domain 2"/>
    <property type="match status" value="1"/>
</dbReference>
<reference evidence="5" key="1">
    <citation type="submission" date="2022-12" db="EMBL/GenBank/DDBJ databases">
        <authorList>
            <person name="Petersen C."/>
        </authorList>
    </citation>
    <scope>NUCLEOTIDE SEQUENCE</scope>
    <source>
        <strain evidence="5">IBT 35673</strain>
    </source>
</reference>
<accession>A0A9W9Q180</accession>
<dbReference type="Pfam" id="PF25078">
    <property type="entry name" value="DUF7801"/>
    <property type="match status" value="1"/>
</dbReference>
<dbReference type="PANTHER" id="PTHR43941">
    <property type="entry name" value="STRUCTURAL MAINTENANCE OF CHROMOSOMES PROTEIN 2"/>
    <property type="match status" value="1"/>
</dbReference>
<evidence type="ECO:0000259" key="4">
    <source>
        <dbReference type="Pfam" id="PF25078"/>
    </source>
</evidence>
<dbReference type="Pfam" id="PF15456">
    <property type="entry name" value="Uds1"/>
    <property type="match status" value="1"/>
</dbReference>
<evidence type="ECO:0000256" key="2">
    <source>
        <dbReference type="SAM" id="MobiDB-lite"/>
    </source>
</evidence>
<evidence type="ECO:0000313" key="6">
    <source>
        <dbReference type="Proteomes" id="UP001147695"/>
    </source>
</evidence>
<organism evidence="5 6">
    <name type="scientific">Penicillium brevicompactum</name>
    <dbReference type="NCBI Taxonomy" id="5074"/>
    <lineage>
        <taxon>Eukaryota</taxon>
        <taxon>Fungi</taxon>
        <taxon>Dikarya</taxon>
        <taxon>Ascomycota</taxon>
        <taxon>Pezizomycotina</taxon>
        <taxon>Eurotiomycetes</taxon>
        <taxon>Eurotiomycetidae</taxon>
        <taxon>Eurotiales</taxon>
        <taxon>Aspergillaceae</taxon>
        <taxon>Penicillium</taxon>
    </lineage>
</organism>
<feature type="domain" description="Up-regulated during septation protein 1" evidence="3">
    <location>
        <begin position="78"/>
        <end position="215"/>
    </location>
</feature>
<sequence length="1378" mass="154299">MDSSMRSSVSSYGDPRYLSTMTASDAPAPVAPLGKSLVDGYRDSLDPQHDDRSRYNPLNTAHPRSSALLNANDPVALYLLTETAIGDSTNYEVLSFEEVENLKKEASVLSSRIVGTRRKLALETKLRDAAQSLGRLYSPPSPRSSGEYAGNTHRRSRSIFGRSGTSEALDKSDSELAVSQRRCEQLAQELWKLEGRSQKINQRLLEHTAGVLQMTHKGLKKEPKNAALDNAYDEHEFDDRSLYRTNEHLDQFGVHGKIQSGFAPVNTEAMQAMERRLEDISERMHDMMIQSNPGEFIDPPPQPSDGGPVNPNGTAEAHLAYIQNSIETIALHKETVRSAPGASEVAPEAEGAWKFQITEINNRVQTILAYLRTGVDGLESRVDGVLEQKSILTTQIQQQRELNSKSDAERDAHIGDLTEKLTNVRRDLEVSEREANASRDELALVMEQLEAMRHSGSSQEESKAALVQAEGEVARLQSVLTSLHSEADARAIEVSEARDAQDHAESELKRLHAHLESLQRDHDTRAMEVSDARDRAEGEAKQLQTELETLRNATDSKSEEAKEAREHAESEVQRLEAVIVTMQYEADSRSEEAREARELAQEEVQRLHLDIETLRNDTGSQSEASKVALDRAEGEVQRLEAVIVSMQGETDSRSAEAREARDHAESEVQRLEAVIVKMQHESDSQSTQVREARDHAESEVQRLEAVIVTMQHESEARSKEIKEARDDAEDEVKRLQTVIESLQTNNSANEELKEAHSRAESEIQRLQGIIDSTQNDAGTRSEEIIGARDRAEQEVAQLEAAIQQIRSQSETRIQEADNQRAQSDETVARLQNEMTELEGEIVRVTTELTMVKAELDGAYGTRAQRAAEVTADPSIQRENDALVTRNIELTEELAIIKSQRGGGDLQQRADTLERELRETIDDYEAMTKASIEFEKERERFEGFIDSLRDRCEQLETQLAEERISWMNLSSPTSVGRDGASETTSTMVLKNEFKKMMRDTRNENMKILRAEQEERRRIEGLLRALRKEHAQVTGKPMPSPGVTLIRSSSRHRRVFDAQDVPLAQAPYRHSITPQSFESAQSDEQSIFNAIRVATPDPPSTRFYASLNQDLPVTNGLAVNMARFVLTDSHTSSSVNEDSRQKQRPTRKPSDHRKILSEQQWHPAPRRKPCPKVSRPDTLQRLHRKAVSLGATDNVRGPIWPGTAQPAIIITQPRYPPPERSPTPPGLPSFGSPEAMRYSARFLMRDNGAYARAERDAGSQRSSSYSETIRRFFGLSVPTTRIDARSVTGIGRAEDGTMVQGRFPYRQSGHGTNVVRSLHDHPFHHRLSPAEHETVDTCRDPYDTGRAKSLGGATALIDSRAWLLFPIESNLGDDCWPAPT</sequence>
<feature type="region of interest" description="Disordered" evidence="2">
    <location>
        <begin position="1"/>
        <end position="62"/>
    </location>
</feature>
<feature type="coiled-coil region" evidence="1">
    <location>
        <begin position="909"/>
        <end position="964"/>
    </location>
</feature>
<feature type="compositionally biased region" description="Basic and acidic residues" evidence="2">
    <location>
        <begin position="650"/>
        <end position="667"/>
    </location>
</feature>
<gene>
    <name evidence="5" type="ORF">N7452_010708</name>
</gene>
<name>A0A9W9Q180_PENBR</name>